<gene>
    <name evidence="1" type="ORF">FA95DRAFT_1096594</name>
</gene>
<accession>A0ACB8RXL3</accession>
<dbReference type="EMBL" id="MU275889">
    <property type="protein sequence ID" value="KAI0048278.1"/>
    <property type="molecule type" value="Genomic_DNA"/>
</dbReference>
<reference evidence="1" key="1">
    <citation type="submission" date="2021-02" db="EMBL/GenBank/DDBJ databases">
        <authorList>
            <consortium name="DOE Joint Genome Institute"/>
            <person name="Ahrendt S."/>
            <person name="Looney B.P."/>
            <person name="Miyauchi S."/>
            <person name="Morin E."/>
            <person name="Drula E."/>
            <person name="Courty P.E."/>
            <person name="Chicoki N."/>
            <person name="Fauchery L."/>
            <person name="Kohler A."/>
            <person name="Kuo A."/>
            <person name="Labutti K."/>
            <person name="Pangilinan J."/>
            <person name="Lipzen A."/>
            <person name="Riley R."/>
            <person name="Andreopoulos W."/>
            <person name="He G."/>
            <person name="Johnson J."/>
            <person name="Barry K.W."/>
            <person name="Grigoriev I.V."/>
            <person name="Nagy L."/>
            <person name="Hibbett D."/>
            <person name="Henrissat B."/>
            <person name="Matheny P.B."/>
            <person name="Labbe J."/>
            <person name="Martin F."/>
        </authorList>
    </citation>
    <scope>NUCLEOTIDE SEQUENCE</scope>
    <source>
        <strain evidence="1">FP105234-sp</strain>
    </source>
</reference>
<organism evidence="1 2">
    <name type="scientific">Auriscalpium vulgare</name>
    <dbReference type="NCBI Taxonomy" id="40419"/>
    <lineage>
        <taxon>Eukaryota</taxon>
        <taxon>Fungi</taxon>
        <taxon>Dikarya</taxon>
        <taxon>Basidiomycota</taxon>
        <taxon>Agaricomycotina</taxon>
        <taxon>Agaricomycetes</taxon>
        <taxon>Russulales</taxon>
        <taxon>Auriscalpiaceae</taxon>
        <taxon>Auriscalpium</taxon>
    </lineage>
</organism>
<dbReference type="Proteomes" id="UP000814033">
    <property type="component" value="Unassembled WGS sequence"/>
</dbReference>
<evidence type="ECO:0000313" key="1">
    <source>
        <dbReference type="EMBL" id="KAI0048278.1"/>
    </source>
</evidence>
<reference evidence="1" key="2">
    <citation type="journal article" date="2022" name="New Phytol.">
        <title>Evolutionary transition to the ectomycorrhizal habit in the genomes of a hyperdiverse lineage of mushroom-forming fungi.</title>
        <authorList>
            <person name="Looney B."/>
            <person name="Miyauchi S."/>
            <person name="Morin E."/>
            <person name="Drula E."/>
            <person name="Courty P.E."/>
            <person name="Kohler A."/>
            <person name="Kuo A."/>
            <person name="LaButti K."/>
            <person name="Pangilinan J."/>
            <person name="Lipzen A."/>
            <person name="Riley R."/>
            <person name="Andreopoulos W."/>
            <person name="He G."/>
            <person name="Johnson J."/>
            <person name="Nolan M."/>
            <person name="Tritt A."/>
            <person name="Barry K.W."/>
            <person name="Grigoriev I.V."/>
            <person name="Nagy L.G."/>
            <person name="Hibbett D."/>
            <person name="Henrissat B."/>
            <person name="Matheny P.B."/>
            <person name="Labbe J."/>
            <person name="Martin F.M."/>
        </authorList>
    </citation>
    <scope>NUCLEOTIDE SEQUENCE</scope>
    <source>
        <strain evidence="1">FP105234-sp</strain>
    </source>
</reference>
<name>A0ACB8RXL3_9AGAM</name>
<sequence length="149" mass="16120">MSRGESRHRGSLAFIPTGPSSLKRRLTCLYVVAINGCRRMAIGAISYHEKGATTCQWLMRPCSQQACDTLCVRRTCRSTSGCRGAADTEIDATGCTLVTRGCPSPRSFVYALRYCNTTAGDCAEVPLVSLVAVSGRARMMSLALSCRNR</sequence>
<proteinExistence type="predicted"/>
<protein>
    <submittedName>
        <fullName evidence="1">Uncharacterized protein</fullName>
    </submittedName>
</protein>
<comment type="caution">
    <text evidence="1">The sequence shown here is derived from an EMBL/GenBank/DDBJ whole genome shotgun (WGS) entry which is preliminary data.</text>
</comment>
<keyword evidence="2" id="KW-1185">Reference proteome</keyword>
<evidence type="ECO:0000313" key="2">
    <source>
        <dbReference type="Proteomes" id="UP000814033"/>
    </source>
</evidence>